<feature type="domain" description="PAS" evidence="1">
    <location>
        <begin position="249"/>
        <end position="318"/>
    </location>
</feature>
<feature type="domain" description="PAS" evidence="1">
    <location>
        <begin position="155"/>
        <end position="221"/>
    </location>
</feature>
<evidence type="ECO:0000313" key="3">
    <source>
        <dbReference type="Proteomes" id="UP001371218"/>
    </source>
</evidence>
<dbReference type="SUPFAM" id="SSF55785">
    <property type="entry name" value="PYP-like sensor domain (PAS domain)"/>
    <property type="match status" value="1"/>
</dbReference>
<gene>
    <name evidence="2" type="ORF">AACH06_10570</name>
</gene>
<keyword evidence="3" id="KW-1185">Reference proteome</keyword>
<dbReference type="Gene3D" id="1.20.5.430">
    <property type="match status" value="1"/>
</dbReference>
<dbReference type="InterPro" id="IPR000014">
    <property type="entry name" value="PAS"/>
</dbReference>
<dbReference type="InterPro" id="IPR002197">
    <property type="entry name" value="HTH_Fis"/>
</dbReference>
<dbReference type="RefSeq" id="WP_341425637.1">
    <property type="nucleotide sequence ID" value="NZ_JBBUTG010000005.1"/>
</dbReference>
<dbReference type="EMBL" id="JBBUTG010000005">
    <property type="protein sequence ID" value="MEK8031260.1"/>
    <property type="molecule type" value="Genomic_DNA"/>
</dbReference>
<dbReference type="InterPro" id="IPR009057">
    <property type="entry name" value="Homeodomain-like_sf"/>
</dbReference>
<protein>
    <submittedName>
        <fullName evidence="2">PAS domain-containing protein</fullName>
    </submittedName>
</protein>
<sequence>MATGPADPADLSLLSGLAPELAKAFVSVASDIALVIDPNGVIRNVAVADAGPNPPARQWVGRQWEETVTGDTRQKIKQLLLEASSTGVTRRREVNHPSGSGPDIPISYAALRLGEQGPLIAVGRDLRAVGAIQQRFIEAQQELERDYWKLRQAQTRDRLLAQVASDAVMVLDGESLAVIDANPTADELFGGLQQPLPAPIAELLAMARRTARAAEVRTRLGDGGTQIELSATPFRAPGEGQGALRLLVRARPASFDAEGPAGEGVVVTDSSGRVLMANDAFVALCRCGVEAQVRSQLLTDALGDPDRRLAALMVDVRRDGLAQASGVSIGHAPGQVFGVEVCAALLADGDQECIGLTLRRVALTSGDEAPSDKLAAALRGLIERVGELPLPELMQQAAELAERHAIESAMHRAASELRAAARLLGLNDHDLALRLQRLGIAVRR</sequence>
<proteinExistence type="predicted"/>
<dbReference type="PRINTS" id="PR01590">
    <property type="entry name" value="HTHFIS"/>
</dbReference>
<dbReference type="InterPro" id="IPR035965">
    <property type="entry name" value="PAS-like_dom_sf"/>
</dbReference>
<evidence type="ECO:0000259" key="1">
    <source>
        <dbReference type="SMART" id="SM00091"/>
    </source>
</evidence>
<dbReference type="Gene3D" id="3.30.450.20">
    <property type="entry name" value="PAS domain"/>
    <property type="match status" value="2"/>
</dbReference>
<accession>A0ABU9BQS1</accession>
<name>A0ABU9BQS1_9BURK</name>
<comment type="caution">
    <text evidence="2">The sequence shown here is derived from an EMBL/GenBank/DDBJ whole genome shotgun (WGS) entry which is preliminary data.</text>
</comment>
<dbReference type="SUPFAM" id="SSF46689">
    <property type="entry name" value="Homeodomain-like"/>
    <property type="match status" value="1"/>
</dbReference>
<dbReference type="Pfam" id="PF13188">
    <property type="entry name" value="PAS_8"/>
    <property type="match status" value="1"/>
</dbReference>
<dbReference type="Proteomes" id="UP001371218">
    <property type="component" value="Unassembled WGS sequence"/>
</dbReference>
<dbReference type="Gene3D" id="1.10.10.60">
    <property type="entry name" value="Homeodomain-like"/>
    <property type="match status" value="1"/>
</dbReference>
<reference evidence="2 3" key="1">
    <citation type="submission" date="2024-04" db="EMBL/GenBank/DDBJ databases">
        <title>Novel species of the genus Ideonella isolated from streams.</title>
        <authorList>
            <person name="Lu H."/>
        </authorList>
    </citation>
    <scope>NUCLEOTIDE SEQUENCE [LARGE SCALE GENOMIC DNA]</scope>
    <source>
        <strain evidence="2 3">DXS29W</strain>
    </source>
</reference>
<dbReference type="SMART" id="SM00091">
    <property type="entry name" value="PAS"/>
    <property type="match status" value="2"/>
</dbReference>
<organism evidence="2 3">
    <name type="scientific">Ideonella lacteola</name>
    <dbReference type="NCBI Taxonomy" id="2984193"/>
    <lineage>
        <taxon>Bacteria</taxon>
        <taxon>Pseudomonadati</taxon>
        <taxon>Pseudomonadota</taxon>
        <taxon>Betaproteobacteria</taxon>
        <taxon>Burkholderiales</taxon>
        <taxon>Sphaerotilaceae</taxon>
        <taxon>Ideonella</taxon>
    </lineage>
</organism>
<dbReference type="CDD" id="cd00130">
    <property type="entry name" value="PAS"/>
    <property type="match status" value="1"/>
</dbReference>
<evidence type="ECO:0000313" key="2">
    <source>
        <dbReference type="EMBL" id="MEK8031260.1"/>
    </source>
</evidence>